<accession>A0ABR2ZZD2</accession>
<evidence type="ECO:0000313" key="2">
    <source>
        <dbReference type="Proteomes" id="UP001437256"/>
    </source>
</evidence>
<dbReference type="EMBL" id="JBBXMP010000029">
    <property type="protein sequence ID" value="KAL0067067.1"/>
    <property type="molecule type" value="Genomic_DNA"/>
</dbReference>
<sequence length="147" mass="16582">MQNLHRTASLNLCVLEPDVLSHITGPAPRLHSLHLTSRSQDSYGPMFFPGPINPLTIPDGLLNGLPGLRKLVIETVLSHYNLSDLAQNLTYLHLTLFSDHGSERLRPSLPETLRIIYAARKLETLSLERKHRGDHWNTPRIPPHNPL</sequence>
<proteinExistence type="predicted"/>
<dbReference type="SUPFAM" id="SSF52047">
    <property type="entry name" value="RNI-like"/>
    <property type="match status" value="1"/>
</dbReference>
<comment type="caution">
    <text evidence="1">The sequence shown here is derived from an EMBL/GenBank/DDBJ whole genome shotgun (WGS) entry which is preliminary data.</text>
</comment>
<protein>
    <submittedName>
        <fullName evidence="1">Uncharacterized protein</fullName>
    </submittedName>
</protein>
<organism evidence="1 2">
    <name type="scientific">Marasmius tenuissimus</name>
    <dbReference type="NCBI Taxonomy" id="585030"/>
    <lineage>
        <taxon>Eukaryota</taxon>
        <taxon>Fungi</taxon>
        <taxon>Dikarya</taxon>
        <taxon>Basidiomycota</taxon>
        <taxon>Agaricomycotina</taxon>
        <taxon>Agaricomycetes</taxon>
        <taxon>Agaricomycetidae</taxon>
        <taxon>Agaricales</taxon>
        <taxon>Marasmiineae</taxon>
        <taxon>Marasmiaceae</taxon>
        <taxon>Marasmius</taxon>
    </lineage>
</organism>
<reference evidence="1 2" key="1">
    <citation type="submission" date="2024-05" db="EMBL/GenBank/DDBJ databases">
        <title>A draft genome resource for the thread blight pathogen Marasmius tenuissimus strain MS-2.</title>
        <authorList>
            <person name="Yulfo-Soto G.E."/>
            <person name="Baruah I.K."/>
            <person name="Amoako-Attah I."/>
            <person name="Bukari Y."/>
            <person name="Meinhardt L.W."/>
            <person name="Bailey B.A."/>
            <person name="Cohen S.P."/>
        </authorList>
    </citation>
    <scope>NUCLEOTIDE SEQUENCE [LARGE SCALE GENOMIC DNA]</scope>
    <source>
        <strain evidence="1 2">MS-2</strain>
    </source>
</reference>
<dbReference type="Proteomes" id="UP001437256">
    <property type="component" value="Unassembled WGS sequence"/>
</dbReference>
<keyword evidence="2" id="KW-1185">Reference proteome</keyword>
<gene>
    <name evidence="1" type="ORF">AAF712_005854</name>
</gene>
<name>A0ABR2ZZD2_9AGAR</name>
<evidence type="ECO:0000313" key="1">
    <source>
        <dbReference type="EMBL" id="KAL0067067.1"/>
    </source>
</evidence>